<dbReference type="InterPro" id="IPR012337">
    <property type="entry name" value="RNaseH-like_sf"/>
</dbReference>
<dbReference type="OrthoDB" id="7691805at2759"/>
<comment type="caution">
    <text evidence="1">The sequence shown here is derived from an EMBL/GenBank/DDBJ whole genome shotgun (WGS) entry which is preliminary data.</text>
</comment>
<dbReference type="SUPFAM" id="SSF53098">
    <property type="entry name" value="Ribonuclease H-like"/>
    <property type="match status" value="1"/>
</dbReference>
<dbReference type="PANTHER" id="PTHR42648">
    <property type="entry name" value="TRANSPOSASE, PUTATIVE-RELATED"/>
    <property type="match status" value="1"/>
</dbReference>
<name>A0A0M8P063_9EURO</name>
<dbReference type="AlphaFoldDB" id="A0A0M8P063"/>
<keyword evidence="2" id="KW-1185">Reference proteome</keyword>
<gene>
    <name evidence="1" type="ORF">ACN38_g11464</name>
</gene>
<dbReference type="Gene3D" id="3.30.420.10">
    <property type="entry name" value="Ribonuclease H-like superfamily/Ribonuclease H"/>
    <property type="match status" value="1"/>
</dbReference>
<proteinExistence type="predicted"/>
<organism evidence="1 2">
    <name type="scientific">Penicillium nordicum</name>
    <dbReference type="NCBI Taxonomy" id="229535"/>
    <lineage>
        <taxon>Eukaryota</taxon>
        <taxon>Fungi</taxon>
        <taxon>Dikarya</taxon>
        <taxon>Ascomycota</taxon>
        <taxon>Pezizomycotina</taxon>
        <taxon>Eurotiomycetes</taxon>
        <taxon>Eurotiomycetidae</taxon>
        <taxon>Eurotiales</taxon>
        <taxon>Aspergillaceae</taxon>
        <taxon>Penicillium</taxon>
    </lineage>
</organism>
<dbReference type="Proteomes" id="UP000037696">
    <property type="component" value="Unassembled WGS sequence"/>
</dbReference>
<protein>
    <recommendedName>
        <fullName evidence="3">Integrase catalytic domain-containing protein</fullName>
    </recommendedName>
</protein>
<evidence type="ECO:0008006" key="3">
    <source>
        <dbReference type="Google" id="ProtNLM"/>
    </source>
</evidence>
<evidence type="ECO:0000313" key="2">
    <source>
        <dbReference type="Proteomes" id="UP000037696"/>
    </source>
</evidence>
<reference evidence="1 2" key="1">
    <citation type="submission" date="2015-08" db="EMBL/GenBank/DDBJ databases">
        <title>Genome sequencing of Penicillium nordicum.</title>
        <authorList>
            <person name="Nguyen H.D."/>
            <person name="Seifert K.A."/>
        </authorList>
    </citation>
    <scope>NUCLEOTIDE SEQUENCE [LARGE SCALE GENOMIC DNA]</scope>
    <source>
        <strain evidence="1 2">DAOMC 185683</strain>
    </source>
</reference>
<dbReference type="GO" id="GO:0003676">
    <property type="term" value="F:nucleic acid binding"/>
    <property type="evidence" value="ECO:0007669"/>
    <property type="project" value="InterPro"/>
</dbReference>
<dbReference type="InterPro" id="IPR039537">
    <property type="entry name" value="Retrotran_Ty1/copia-like"/>
</dbReference>
<dbReference type="InterPro" id="IPR036397">
    <property type="entry name" value="RNaseH_sf"/>
</dbReference>
<evidence type="ECO:0000313" key="1">
    <source>
        <dbReference type="EMBL" id="KOS37740.1"/>
    </source>
</evidence>
<sequence>MLDANFQTNLFTGSLNSVFATKAVSTPISIDLAHRRACHAGENPDRKMETCSDGVKLKKGSSVTFPYTPYIKGKGHALPFGKERTIRSKPGEFIHLDVWGPISIASHGGERYFITFTDDATRFTWLYPLKSWSQNQLKT</sequence>
<dbReference type="EMBL" id="LHQQ01000298">
    <property type="protein sequence ID" value="KOS37740.1"/>
    <property type="molecule type" value="Genomic_DNA"/>
</dbReference>
<dbReference type="PANTHER" id="PTHR42648:SF28">
    <property type="entry name" value="TRANSPOSON-ENCODED PROTEIN WITH RIBONUCLEASE H-LIKE AND RETROVIRUS ZINC FINGER-LIKE DOMAINS"/>
    <property type="match status" value="1"/>
</dbReference>
<accession>A0A0M8P063</accession>
<dbReference type="STRING" id="229535.A0A0M8P063"/>